<organism evidence="1 2">
    <name type="scientific">Capsulimonas corticalis</name>
    <dbReference type="NCBI Taxonomy" id="2219043"/>
    <lineage>
        <taxon>Bacteria</taxon>
        <taxon>Bacillati</taxon>
        <taxon>Armatimonadota</taxon>
        <taxon>Armatimonadia</taxon>
        <taxon>Capsulimonadales</taxon>
        <taxon>Capsulimonadaceae</taxon>
        <taxon>Capsulimonas</taxon>
    </lineage>
</organism>
<proteinExistence type="predicted"/>
<keyword evidence="2" id="KW-1185">Reference proteome</keyword>
<evidence type="ECO:0000313" key="1">
    <source>
        <dbReference type="EMBL" id="BDI31482.1"/>
    </source>
</evidence>
<dbReference type="AlphaFoldDB" id="A0A402CY39"/>
<reference evidence="1 2" key="1">
    <citation type="journal article" date="2019" name="Int. J. Syst. Evol. Microbiol.">
        <title>Capsulimonas corticalis gen. nov., sp. nov., an aerobic capsulated bacterium, of a novel bacterial order, Capsulimonadales ord. nov., of the class Armatimonadia of the phylum Armatimonadetes.</title>
        <authorList>
            <person name="Li J."/>
            <person name="Kudo C."/>
            <person name="Tonouchi A."/>
        </authorList>
    </citation>
    <scope>NUCLEOTIDE SEQUENCE [LARGE SCALE GENOMIC DNA]</scope>
    <source>
        <strain evidence="1 2">AX-7</strain>
    </source>
</reference>
<dbReference type="RefSeq" id="WP_125206054.1">
    <property type="nucleotide sequence ID" value="NZ_AP025739.1"/>
</dbReference>
<dbReference type="Proteomes" id="UP000287394">
    <property type="component" value="Chromosome"/>
</dbReference>
<evidence type="ECO:0000313" key="2">
    <source>
        <dbReference type="Proteomes" id="UP000287394"/>
    </source>
</evidence>
<dbReference type="KEGG" id="ccot:CCAX7_35330"/>
<sequence length="272" mass="30286">MDRSETKAQSAWETAPFVIEHLRLDRKPDGSFRPSASILMTPVFRTSGLLASLPAEEVKSLILLLSFVTPNGRCLPSVQEMAAAMGVSEGKVRARMERLACTQWVGHALVHEIKRPTGMDAYAPAPEILADVSWEPDDIPTPPVGPNGHLEHGVRDAIIAHSRHHYTKPRAEVEREIAEFYGWALPDGSQDAQSSSPKQRIGLEDPERARIRRLLFGVGIGGDQAEALMDEYPTERILRQIEWLPHRNARDRGRLLVAAIEADYEAPSLLRK</sequence>
<protein>
    <submittedName>
        <fullName evidence="1">Uncharacterized protein</fullName>
    </submittedName>
</protein>
<dbReference type="EMBL" id="AP025739">
    <property type="protein sequence ID" value="BDI31482.1"/>
    <property type="molecule type" value="Genomic_DNA"/>
</dbReference>
<name>A0A402CY39_9BACT</name>
<gene>
    <name evidence="1" type="ORF">CCAX7_35330</name>
</gene>
<accession>A0A402CY39</accession>